<dbReference type="Pfam" id="PF00291">
    <property type="entry name" value="PALP"/>
    <property type="match status" value="1"/>
</dbReference>
<evidence type="ECO:0000256" key="12">
    <source>
        <dbReference type="RuleBase" id="RU362012"/>
    </source>
</evidence>
<evidence type="ECO:0000256" key="6">
    <source>
        <dbReference type="ARBA" id="ARBA00022624"/>
    </source>
</evidence>
<dbReference type="InterPro" id="IPR001926">
    <property type="entry name" value="TrpB-like_PALP"/>
</dbReference>
<dbReference type="Gene3D" id="3.40.1020.10">
    <property type="entry name" value="Biosynthetic Threonine Deaminase, Domain 3"/>
    <property type="match status" value="1"/>
</dbReference>
<dbReference type="CDD" id="cd01562">
    <property type="entry name" value="Thr-dehyd"/>
    <property type="match status" value="1"/>
</dbReference>
<dbReference type="SUPFAM" id="SSF55021">
    <property type="entry name" value="ACT-like"/>
    <property type="match status" value="1"/>
</dbReference>
<dbReference type="FunFam" id="3.40.50.1100:FF:000007">
    <property type="entry name" value="L-threonine dehydratase catabolic TdcB"/>
    <property type="match status" value="1"/>
</dbReference>
<dbReference type="NCBIfam" id="TIGR01124">
    <property type="entry name" value="ilvA_2Cterm"/>
    <property type="match status" value="1"/>
</dbReference>
<evidence type="ECO:0000256" key="9">
    <source>
        <dbReference type="ARBA" id="ARBA00023239"/>
    </source>
</evidence>
<dbReference type="SUPFAM" id="SSF53686">
    <property type="entry name" value="Tryptophan synthase beta subunit-like PLP-dependent enzymes"/>
    <property type="match status" value="1"/>
</dbReference>
<dbReference type="EMBL" id="ABXU01000001">
    <property type="protein sequence ID" value="EEB35006.1"/>
    <property type="molecule type" value="Genomic_DNA"/>
</dbReference>
<dbReference type="UniPathway" id="UPA00047">
    <property type="reaction ID" value="UER00054"/>
</dbReference>
<evidence type="ECO:0000256" key="11">
    <source>
        <dbReference type="ARBA" id="ARBA00025527"/>
    </source>
</evidence>
<feature type="domain" description="ACT-like" evidence="13">
    <location>
        <begin position="428"/>
        <end position="502"/>
    </location>
</feature>
<comment type="caution">
    <text evidence="14">The sequence shown here is derived from an EMBL/GenBank/DDBJ whole genome shotgun (WGS) entry which is preliminary data.</text>
</comment>
<evidence type="ECO:0000256" key="10">
    <source>
        <dbReference type="ARBA" id="ARBA00023304"/>
    </source>
</evidence>
<evidence type="ECO:0000256" key="2">
    <source>
        <dbReference type="ARBA" id="ARBA00001933"/>
    </source>
</evidence>
<dbReference type="InterPro" id="IPR045865">
    <property type="entry name" value="ACT-like_dom_sf"/>
</dbReference>
<dbReference type="GO" id="GO:0004794">
    <property type="term" value="F:threonine deaminase activity"/>
    <property type="evidence" value="ECO:0007669"/>
    <property type="project" value="UniProtKB-UniRule"/>
</dbReference>
<dbReference type="FunFam" id="3.40.50.1100:FF:000005">
    <property type="entry name" value="Threonine dehydratase catabolic"/>
    <property type="match status" value="1"/>
</dbReference>
<evidence type="ECO:0000256" key="8">
    <source>
        <dbReference type="ARBA" id="ARBA00022898"/>
    </source>
</evidence>
<dbReference type="GO" id="GO:0006565">
    <property type="term" value="P:L-serine catabolic process"/>
    <property type="evidence" value="ECO:0007669"/>
    <property type="project" value="TreeGrafter"/>
</dbReference>
<gene>
    <name evidence="12 14" type="primary">ilvA</name>
    <name evidence="14" type="ORF">DESPIG_00010</name>
</gene>
<comment type="catalytic activity">
    <reaction evidence="1 12">
        <text>L-threonine = 2-oxobutanoate + NH4(+)</text>
        <dbReference type="Rhea" id="RHEA:22108"/>
        <dbReference type="ChEBI" id="CHEBI:16763"/>
        <dbReference type="ChEBI" id="CHEBI:28938"/>
        <dbReference type="ChEBI" id="CHEBI:57926"/>
        <dbReference type="EC" id="4.3.1.19"/>
    </reaction>
</comment>
<evidence type="ECO:0000259" key="13">
    <source>
        <dbReference type="PROSITE" id="PS51672"/>
    </source>
</evidence>
<dbReference type="Gene3D" id="3.40.50.1100">
    <property type="match status" value="2"/>
</dbReference>
<reference evidence="14 15" key="2">
    <citation type="submission" date="2008-10" db="EMBL/GenBank/DDBJ databases">
        <authorList>
            <person name="Fulton L."/>
            <person name="Clifton S."/>
            <person name="Fulton B."/>
            <person name="Xu J."/>
            <person name="Minx P."/>
            <person name="Pepin K.H."/>
            <person name="Johnson M."/>
            <person name="Bhonagiri V."/>
            <person name="Nash W.E."/>
            <person name="Mardis E.R."/>
            <person name="Wilson R.K."/>
        </authorList>
    </citation>
    <scope>NUCLEOTIDE SEQUENCE [LARGE SCALE GENOMIC DNA]</scope>
    <source>
        <strain evidence="14 15">ATCC 29098</strain>
    </source>
</reference>
<dbReference type="Proteomes" id="UP000003676">
    <property type="component" value="Unassembled WGS sequence"/>
</dbReference>
<dbReference type="GO" id="GO:0006567">
    <property type="term" value="P:L-threonine catabolic process"/>
    <property type="evidence" value="ECO:0007669"/>
    <property type="project" value="TreeGrafter"/>
</dbReference>
<dbReference type="STRING" id="901.DESPIGER_1171"/>
<dbReference type="NCBIfam" id="NF006674">
    <property type="entry name" value="PRK09224.1"/>
    <property type="match status" value="1"/>
</dbReference>
<keyword evidence="7" id="KW-0677">Repeat</keyword>
<keyword evidence="10 12" id="KW-0100">Branched-chain amino acid biosynthesis</keyword>
<dbReference type="AlphaFoldDB" id="B6WPP5"/>
<dbReference type="PROSITE" id="PS51672">
    <property type="entry name" value="ACT_LIKE"/>
    <property type="match status" value="2"/>
</dbReference>
<dbReference type="CDD" id="cd04906">
    <property type="entry name" value="ACT_ThrD-I_1"/>
    <property type="match status" value="1"/>
</dbReference>
<dbReference type="InterPro" id="IPR001721">
    <property type="entry name" value="TD_ACT-like"/>
</dbReference>
<evidence type="ECO:0000256" key="7">
    <source>
        <dbReference type="ARBA" id="ARBA00022737"/>
    </source>
</evidence>
<sequence>MFSMSNHSEYLNKVLLSRVYDVAVETPLDEAVSLSRRLGNRVLLKRDDLQPVFSFKLRGAYNKMARLSPEELRRGVIAASAGNHAQGVALAARRLGCEAVIVMPVTTPAIKVDAVRRLGGQVVLFGESFSDAWRHTLDLIKETGYVFIPPFDDPDVIAGQGTIGMEILRQHPDPIHAIFVPIGGGGLAAGVAAYVKNLRPEIRVIGVEPVDSDAMRRSIMAGHRVELKDVGLFADGVAVKLVGEETFALCRDLLDDIITVDTDAICGAIKDIFEDTRVVAEPAGALALAGLRAYARAGNLRDTTLVAVVSGANMNFDRLSHVAERARFGANREALLGVTIPEKAGSFRQLVQAISSRNITELCTRFADPVNAHVLVGIDIKNSDEVASVLDDLRAAGFSACDLTDNELAKLHLRHMVGGNAPQVHNERLIRFFFPERPGALLNFMDAMRVTYNFTLFQYRYHGADFGRVLLGVEVPEERREDFEEFLTRVDRMGYPHVDETDNPAYKMFLGWHHDD</sequence>
<proteinExistence type="inferred from homology"/>
<evidence type="ECO:0000313" key="14">
    <source>
        <dbReference type="EMBL" id="EEB35006.1"/>
    </source>
</evidence>
<reference evidence="14 15" key="1">
    <citation type="submission" date="2008-10" db="EMBL/GenBank/DDBJ databases">
        <title>Draft genome sequence of Desulvovibrio piger (ATCC 29098).</title>
        <authorList>
            <person name="Sudarsanam P."/>
            <person name="Ley R."/>
            <person name="Guruge J."/>
            <person name="Turnbaugh P.J."/>
            <person name="Mahowald M."/>
            <person name="Liep D."/>
            <person name="Gordon J."/>
        </authorList>
    </citation>
    <scope>NUCLEOTIDE SEQUENCE [LARGE SCALE GENOMIC DNA]</scope>
    <source>
        <strain evidence="14 15">ATCC 29098</strain>
    </source>
</reference>
<dbReference type="InterPro" id="IPR036052">
    <property type="entry name" value="TrpB-like_PALP_sf"/>
</dbReference>
<dbReference type="CDD" id="cd04907">
    <property type="entry name" value="ACT_ThrD-I_2"/>
    <property type="match status" value="1"/>
</dbReference>
<dbReference type="eggNOG" id="COG1171">
    <property type="taxonomic scope" value="Bacteria"/>
</dbReference>
<dbReference type="GO" id="GO:0003941">
    <property type="term" value="F:L-serine ammonia-lyase activity"/>
    <property type="evidence" value="ECO:0007669"/>
    <property type="project" value="TreeGrafter"/>
</dbReference>
<keyword evidence="8 12" id="KW-0663">Pyridoxal phosphate</keyword>
<dbReference type="Pfam" id="PF00585">
    <property type="entry name" value="Thr_dehydrat_C"/>
    <property type="match status" value="2"/>
</dbReference>
<evidence type="ECO:0000256" key="3">
    <source>
        <dbReference type="ARBA" id="ARBA00004810"/>
    </source>
</evidence>
<dbReference type="PANTHER" id="PTHR48078:SF11">
    <property type="entry name" value="THREONINE DEHYDRATASE, MITOCHONDRIAL"/>
    <property type="match status" value="1"/>
</dbReference>
<comment type="similarity">
    <text evidence="4 12">Belongs to the serine/threonine dehydratase family.</text>
</comment>
<comment type="cofactor">
    <cofactor evidence="2 12">
        <name>pyridoxal 5'-phosphate</name>
        <dbReference type="ChEBI" id="CHEBI:597326"/>
    </cofactor>
</comment>
<comment type="subunit">
    <text evidence="12">Homotetramer.</text>
</comment>
<name>B6WPP5_9BACT</name>
<comment type="function">
    <text evidence="11 12">Catalyzes the anaerobic formation of alpha-ketobutyrate and ammonia from threonine in a two-step reaction. The first step involved a dehydration of threonine and a production of enamine intermediates (aminocrotonate), which tautomerizes to its imine form (iminobutyrate). Both intermediates are unstable and short-lived. The second step is the nonenzymatic hydrolysis of the enamine/imine intermediates to form 2-ketobutyrate and free ammonia. In the low water environment of the cell, the second step is accelerated by RidA.</text>
</comment>
<feature type="domain" description="ACT-like" evidence="13">
    <location>
        <begin position="334"/>
        <end position="405"/>
    </location>
</feature>
<dbReference type="InterPro" id="IPR050147">
    <property type="entry name" value="Ser/Thr_Dehydratase"/>
</dbReference>
<keyword evidence="6 12" id="KW-0412">Isoleucine biosynthesis</keyword>
<comment type="pathway">
    <text evidence="3 12">Amino-acid biosynthesis; L-isoleucine biosynthesis; 2-oxobutanoate from L-threonine: step 1/1.</text>
</comment>
<dbReference type="GO" id="GO:0030170">
    <property type="term" value="F:pyridoxal phosphate binding"/>
    <property type="evidence" value="ECO:0007669"/>
    <property type="project" value="InterPro"/>
</dbReference>
<dbReference type="HOGENOM" id="CLU_021152_6_2_7"/>
<evidence type="ECO:0000313" key="15">
    <source>
        <dbReference type="Proteomes" id="UP000003676"/>
    </source>
</evidence>
<dbReference type="InterPro" id="IPR000634">
    <property type="entry name" value="Ser/Thr_deHydtase_PyrdxlP-BS"/>
</dbReference>
<dbReference type="PANTHER" id="PTHR48078">
    <property type="entry name" value="THREONINE DEHYDRATASE, MITOCHONDRIAL-RELATED"/>
    <property type="match status" value="1"/>
</dbReference>
<evidence type="ECO:0000256" key="4">
    <source>
        <dbReference type="ARBA" id="ARBA00010869"/>
    </source>
</evidence>
<keyword evidence="5 12" id="KW-0028">Amino-acid biosynthesis</keyword>
<dbReference type="InterPro" id="IPR005787">
    <property type="entry name" value="Thr_deHydtase_biosynth"/>
</dbReference>
<dbReference type="InterPro" id="IPR038110">
    <property type="entry name" value="TD_ACT-like_sf"/>
</dbReference>
<protein>
    <recommendedName>
        <fullName evidence="12">L-threonine dehydratase</fullName>
        <ecNumber evidence="12">4.3.1.19</ecNumber>
    </recommendedName>
    <alternativeName>
        <fullName evidence="12">Threonine deaminase</fullName>
    </alternativeName>
</protein>
<evidence type="ECO:0000256" key="1">
    <source>
        <dbReference type="ARBA" id="ARBA00001274"/>
    </source>
</evidence>
<dbReference type="GO" id="GO:0009097">
    <property type="term" value="P:isoleucine biosynthetic process"/>
    <property type="evidence" value="ECO:0007669"/>
    <property type="project" value="UniProtKB-UniRule"/>
</dbReference>
<dbReference type="PROSITE" id="PS00165">
    <property type="entry name" value="DEHYDRATASE_SER_THR"/>
    <property type="match status" value="1"/>
</dbReference>
<organism evidence="14 15">
    <name type="scientific">Desulfovibrio piger ATCC 29098</name>
    <dbReference type="NCBI Taxonomy" id="411464"/>
    <lineage>
        <taxon>Bacteria</taxon>
        <taxon>Pseudomonadati</taxon>
        <taxon>Thermodesulfobacteriota</taxon>
        <taxon>Desulfovibrionia</taxon>
        <taxon>Desulfovibrionales</taxon>
        <taxon>Desulfovibrionaceae</taxon>
        <taxon>Desulfovibrio</taxon>
    </lineage>
</organism>
<evidence type="ECO:0000256" key="5">
    <source>
        <dbReference type="ARBA" id="ARBA00022605"/>
    </source>
</evidence>
<dbReference type="EC" id="4.3.1.19" evidence="12"/>
<accession>B6WPP5</accession>
<keyword evidence="9 12" id="KW-0456">Lyase</keyword>